<keyword evidence="1" id="KW-0472">Membrane</keyword>
<dbReference type="AlphaFoldDB" id="A0AAD3SD20"/>
<sequence>MENSTLIDSHVNDEILYTEKVGDMCIAVTKDACQVSCKVDAKIDGLQATGLNLGTLMERNLLKEARKGVGKAFRSGVVMGFHLAADGLLVLYIAINFFKLYHGDD</sequence>
<organism evidence="2 3">
    <name type="scientific">Nepenthes gracilis</name>
    <name type="common">Slender pitcher plant</name>
    <dbReference type="NCBI Taxonomy" id="150966"/>
    <lineage>
        <taxon>Eukaryota</taxon>
        <taxon>Viridiplantae</taxon>
        <taxon>Streptophyta</taxon>
        <taxon>Embryophyta</taxon>
        <taxon>Tracheophyta</taxon>
        <taxon>Spermatophyta</taxon>
        <taxon>Magnoliopsida</taxon>
        <taxon>eudicotyledons</taxon>
        <taxon>Gunneridae</taxon>
        <taxon>Pentapetalae</taxon>
        <taxon>Caryophyllales</taxon>
        <taxon>Nepenthaceae</taxon>
        <taxon>Nepenthes</taxon>
    </lineage>
</organism>
<evidence type="ECO:0000313" key="3">
    <source>
        <dbReference type="Proteomes" id="UP001279734"/>
    </source>
</evidence>
<name>A0AAD3SD20_NEPGR</name>
<reference evidence="2" key="1">
    <citation type="submission" date="2023-05" db="EMBL/GenBank/DDBJ databases">
        <title>Nepenthes gracilis genome sequencing.</title>
        <authorList>
            <person name="Fukushima K."/>
        </authorList>
    </citation>
    <scope>NUCLEOTIDE SEQUENCE</scope>
    <source>
        <strain evidence="2">SING2019-196</strain>
    </source>
</reference>
<dbReference type="Proteomes" id="UP001279734">
    <property type="component" value="Unassembled WGS sequence"/>
</dbReference>
<feature type="transmembrane region" description="Helical" evidence="1">
    <location>
        <begin position="76"/>
        <end position="95"/>
    </location>
</feature>
<evidence type="ECO:0000256" key="1">
    <source>
        <dbReference type="SAM" id="Phobius"/>
    </source>
</evidence>
<accession>A0AAD3SD20</accession>
<dbReference type="EMBL" id="BSYO01000008">
    <property type="protein sequence ID" value="GMH09005.1"/>
    <property type="molecule type" value="Genomic_DNA"/>
</dbReference>
<keyword evidence="1" id="KW-1133">Transmembrane helix</keyword>
<keyword evidence="1" id="KW-0812">Transmembrane</keyword>
<comment type="caution">
    <text evidence="2">The sequence shown here is derived from an EMBL/GenBank/DDBJ whole genome shotgun (WGS) entry which is preliminary data.</text>
</comment>
<protein>
    <submittedName>
        <fullName evidence="2">Uncharacterized protein</fullName>
    </submittedName>
</protein>
<gene>
    <name evidence="2" type="ORF">Nepgr_010845</name>
</gene>
<keyword evidence="3" id="KW-1185">Reference proteome</keyword>
<proteinExistence type="predicted"/>
<evidence type="ECO:0000313" key="2">
    <source>
        <dbReference type="EMBL" id="GMH09005.1"/>
    </source>
</evidence>